<name>A0AAV7K6X0_9METZ</name>
<protein>
    <submittedName>
        <fullName evidence="1">Uncharacterized protein</fullName>
    </submittedName>
</protein>
<dbReference type="EMBL" id="JAKMXF010000133">
    <property type="protein sequence ID" value="KAI6656838.1"/>
    <property type="molecule type" value="Genomic_DNA"/>
</dbReference>
<dbReference type="InterPro" id="IPR036770">
    <property type="entry name" value="Ankyrin_rpt-contain_sf"/>
</dbReference>
<comment type="caution">
    <text evidence="1">The sequence shown here is derived from an EMBL/GenBank/DDBJ whole genome shotgun (WGS) entry which is preliminary data.</text>
</comment>
<proteinExistence type="predicted"/>
<reference evidence="1 2" key="1">
    <citation type="journal article" date="2023" name="BMC Biol.">
        <title>The compact genome of the sponge Oopsacas minuta (Hexactinellida) is lacking key metazoan core genes.</title>
        <authorList>
            <person name="Santini S."/>
            <person name="Schenkelaars Q."/>
            <person name="Jourda C."/>
            <person name="Duchesne M."/>
            <person name="Belahbib H."/>
            <person name="Rocher C."/>
            <person name="Selva M."/>
            <person name="Riesgo A."/>
            <person name="Vervoort M."/>
            <person name="Leys S.P."/>
            <person name="Kodjabachian L."/>
            <person name="Le Bivic A."/>
            <person name="Borchiellini C."/>
            <person name="Claverie J.M."/>
            <person name="Renard E."/>
        </authorList>
    </citation>
    <scope>NUCLEOTIDE SEQUENCE [LARGE SCALE GENOMIC DNA]</scope>
    <source>
        <strain evidence="1">SPO-2</strain>
    </source>
</reference>
<dbReference type="AlphaFoldDB" id="A0AAV7K6X0"/>
<accession>A0AAV7K6X0</accession>
<gene>
    <name evidence="1" type="ORF">LOD99_16141</name>
</gene>
<dbReference type="Proteomes" id="UP001165289">
    <property type="component" value="Unassembled WGS sequence"/>
</dbReference>
<sequence length="546" mass="63115">MIDALLSHNANPFIRPLNHLSPFQLATYLEIIDTNELHNAMWDKLTRTIWEPHIHKIPIVPIEGPPGPRVYTAPDGSAVSLRDYFLNRCDFNAVEMLAYYLFVMMLEKDEKRYASKVLAYRTKSGINLPVYDLNCCLNKPRSFTRNLLYEKHIPYFDVGIADQPIAGKLDCLAEPWKIHQIQNMNDDLKKLYSITVLDCVLGFSHMFVDETYSKIFSGLISGFKGVLVNLLRDDHSAVGLGGILCNLWKEVCFGHLLMRVITIITMPINCDVFINEELPNVRKAYEEMFEFFKDNLHAMDFIIRQYLFIYESLSKALREACPASTDPGRLYKFQQSVFGPIRATGVVFIYKFNQLVSRSMISEKHAYMQSINDSLYKLRGFADRFSLLTEVISHNPELMTTVDKRDLFFYLASELNQKLFCYRGKRGLIYTDPETPLFIAAKKKDIPTCVELLSAGAYPFTVDNEGKMFFDMLDSTVQEVKDFLETCPAILKPYPLKTLCAQLYLKETGLDGLRLLRSQRNLYEFVMLHVKCFKDEDEYKEFTFVK</sequence>
<evidence type="ECO:0000313" key="1">
    <source>
        <dbReference type="EMBL" id="KAI6656838.1"/>
    </source>
</evidence>
<organism evidence="1 2">
    <name type="scientific">Oopsacas minuta</name>
    <dbReference type="NCBI Taxonomy" id="111878"/>
    <lineage>
        <taxon>Eukaryota</taxon>
        <taxon>Metazoa</taxon>
        <taxon>Porifera</taxon>
        <taxon>Hexactinellida</taxon>
        <taxon>Hexasterophora</taxon>
        <taxon>Lyssacinosida</taxon>
        <taxon>Leucopsacidae</taxon>
        <taxon>Oopsacas</taxon>
    </lineage>
</organism>
<keyword evidence="2" id="KW-1185">Reference proteome</keyword>
<dbReference type="SUPFAM" id="SSF48403">
    <property type="entry name" value="Ankyrin repeat"/>
    <property type="match status" value="1"/>
</dbReference>
<evidence type="ECO:0000313" key="2">
    <source>
        <dbReference type="Proteomes" id="UP001165289"/>
    </source>
</evidence>